<feature type="compositionally biased region" description="Low complexity" evidence="2">
    <location>
        <begin position="185"/>
        <end position="205"/>
    </location>
</feature>
<name>A0A9W7SIF8_9PEZI</name>
<organism evidence="3 4">
    <name type="scientific">Teratosphaeria destructans</name>
    <dbReference type="NCBI Taxonomy" id="418781"/>
    <lineage>
        <taxon>Eukaryota</taxon>
        <taxon>Fungi</taxon>
        <taxon>Dikarya</taxon>
        <taxon>Ascomycota</taxon>
        <taxon>Pezizomycotina</taxon>
        <taxon>Dothideomycetes</taxon>
        <taxon>Dothideomycetidae</taxon>
        <taxon>Mycosphaerellales</taxon>
        <taxon>Teratosphaeriaceae</taxon>
        <taxon>Teratosphaeria</taxon>
    </lineage>
</organism>
<sequence>MAADAEGKAQMAAMAKRFMAKSSSPPTFAAPASTPVSLRSPEVPRAMPSASTRDTTLSENVPPHESGSLSTAIKIPEPVDRNPSGWGDAAALADAKAFSDSATKGNPKGKAGVSRSASRSSDSSHTNRLPPASSHRQASNSKIYPTPMTQVPSTVAAMSRPPPMASPNAWSSFAANPASKAKQGSDALISDLSSSNASASSRINLTDNPSTLKPPAAVTGGAIPPHLRLKQIATETKLSSSEQQDINTQLQKLDLLDQKGKAADQFDVKERLAELDTRAGVALAASKLKDAGRDRKIEEKHPVVSKPPAPQASAAPASSAPVTAQLSPSASRLASSPVASASSAPSGLNLSGKAVPPRDTQNLLGIVTGLQKELEALRASVTCLEKELHATNVKLEGVSIAHEKRRGAGTEGAKKYFLIKTVYPNHEVHPIPITGEMKVSDFIRRAAFEINRDPKQLKNPTLTYAGEQYGHMMTMIECGIKENCEVILSYQQEEEEEEEEL</sequence>
<keyword evidence="4" id="KW-1185">Reference proteome</keyword>
<reference evidence="3 4" key="1">
    <citation type="journal article" date="2018" name="IMA Fungus">
        <title>IMA Genome-F 10: Nine draft genome sequences of Claviceps purpurea s.lat., including C. arundinis, C. humidiphila, and C. cf. spartinae, pseudomolecules for the pitch canker pathogen Fusarium circinatum, draft genome of Davidsoniella eucalypti, Grosmannia galeiformis, Quambalaria eucalypti, and Teratosphaeria destructans.</title>
        <authorList>
            <person name="Wingfield B.D."/>
            <person name="Liu M."/>
            <person name="Nguyen H.D."/>
            <person name="Lane F.A."/>
            <person name="Morgan S.W."/>
            <person name="De Vos L."/>
            <person name="Wilken P.M."/>
            <person name="Duong T.A."/>
            <person name="Aylward J."/>
            <person name="Coetzee M.P."/>
            <person name="Dadej K."/>
            <person name="De Beer Z.W."/>
            <person name="Findlay W."/>
            <person name="Havenga M."/>
            <person name="Kolarik M."/>
            <person name="Menzies J.G."/>
            <person name="Naidoo K."/>
            <person name="Pochopski O."/>
            <person name="Shoukouhi P."/>
            <person name="Santana Q.C."/>
            <person name="Seifert K.A."/>
            <person name="Soal N."/>
            <person name="Steenkamp E.T."/>
            <person name="Tatham C.T."/>
            <person name="van der Nest M.A."/>
            <person name="Wingfield M.J."/>
        </authorList>
    </citation>
    <scope>NUCLEOTIDE SEQUENCE [LARGE SCALE GENOMIC DNA]</scope>
    <source>
        <strain evidence="3">CMW44962</strain>
    </source>
</reference>
<keyword evidence="1" id="KW-0175">Coiled coil</keyword>
<proteinExistence type="predicted"/>
<accession>A0A9W7SIF8</accession>
<feature type="compositionally biased region" description="Low complexity" evidence="2">
    <location>
        <begin position="88"/>
        <end position="102"/>
    </location>
</feature>
<evidence type="ECO:0000313" key="3">
    <source>
        <dbReference type="EMBL" id="KAH9809509.1"/>
    </source>
</evidence>
<feature type="coiled-coil region" evidence="1">
    <location>
        <begin position="367"/>
        <end position="394"/>
    </location>
</feature>
<evidence type="ECO:0000313" key="4">
    <source>
        <dbReference type="Proteomes" id="UP001138500"/>
    </source>
</evidence>
<dbReference type="AlphaFoldDB" id="A0A9W7SIF8"/>
<feature type="compositionally biased region" description="Basic and acidic residues" evidence="2">
    <location>
        <begin position="292"/>
        <end position="302"/>
    </location>
</feature>
<feature type="compositionally biased region" description="Low complexity" evidence="2">
    <location>
        <begin position="20"/>
        <end position="35"/>
    </location>
</feature>
<feature type="region of interest" description="Disordered" evidence="2">
    <location>
        <begin position="292"/>
        <end position="328"/>
    </location>
</feature>
<dbReference type="EMBL" id="RIBY02002556">
    <property type="protein sequence ID" value="KAH9809509.1"/>
    <property type="molecule type" value="Genomic_DNA"/>
</dbReference>
<feature type="region of interest" description="Disordered" evidence="2">
    <location>
        <begin position="18"/>
        <end position="224"/>
    </location>
</feature>
<feature type="compositionally biased region" description="Low complexity" evidence="2">
    <location>
        <begin position="114"/>
        <end position="124"/>
    </location>
</feature>
<reference evidence="3 4" key="2">
    <citation type="journal article" date="2021" name="Curr. Genet.">
        <title>Genetic response to nitrogen starvation in the aggressive Eucalyptus foliar pathogen Teratosphaeria destructans.</title>
        <authorList>
            <person name="Havenga M."/>
            <person name="Wingfield B.D."/>
            <person name="Wingfield M.J."/>
            <person name="Dreyer L.L."/>
            <person name="Roets F."/>
            <person name="Aylward J."/>
        </authorList>
    </citation>
    <scope>NUCLEOTIDE SEQUENCE [LARGE SCALE GENOMIC DNA]</scope>
    <source>
        <strain evidence="3">CMW44962</strain>
    </source>
</reference>
<protein>
    <submittedName>
        <fullName evidence="3">Uncharacterized protein</fullName>
    </submittedName>
</protein>
<gene>
    <name evidence="3" type="ORF">Tdes44962_MAKER06117</name>
</gene>
<feature type="compositionally biased region" description="Polar residues" evidence="2">
    <location>
        <begin position="134"/>
        <end position="153"/>
    </location>
</feature>
<comment type="caution">
    <text evidence="3">The sequence shown here is derived from an EMBL/GenBank/DDBJ whole genome shotgun (WGS) entry which is preliminary data.</text>
</comment>
<dbReference type="OrthoDB" id="10446958at2759"/>
<evidence type="ECO:0000256" key="1">
    <source>
        <dbReference type="SAM" id="Coils"/>
    </source>
</evidence>
<feature type="compositionally biased region" description="Low complexity" evidence="2">
    <location>
        <begin position="311"/>
        <end position="328"/>
    </location>
</feature>
<dbReference type="Proteomes" id="UP001138500">
    <property type="component" value="Unassembled WGS sequence"/>
</dbReference>
<evidence type="ECO:0000256" key="2">
    <source>
        <dbReference type="SAM" id="MobiDB-lite"/>
    </source>
</evidence>
<feature type="compositionally biased region" description="Polar residues" evidence="2">
    <location>
        <begin position="49"/>
        <end position="59"/>
    </location>
</feature>